<accession>A0ABW8DLE8</accession>
<dbReference type="Gene3D" id="3.40.50.2020">
    <property type="match status" value="1"/>
</dbReference>
<dbReference type="InterPro" id="IPR029057">
    <property type="entry name" value="PRTase-like"/>
</dbReference>
<evidence type="ECO:0000313" key="2">
    <source>
        <dbReference type="EMBL" id="MFJ2288039.1"/>
    </source>
</evidence>
<evidence type="ECO:0000313" key="3">
    <source>
        <dbReference type="Proteomes" id="UP001617296"/>
    </source>
</evidence>
<dbReference type="RefSeq" id="WP_401190131.1">
    <property type="nucleotide sequence ID" value="NZ_JBIUVY010000029.1"/>
</dbReference>
<reference evidence="2 3" key="1">
    <citation type="submission" date="2024-10" db="EMBL/GenBank/DDBJ databases">
        <title>The Natural Products Discovery Center: Release of the First 8490 Sequenced Strains for Exploring Actinobacteria Biosynthetic Diversity.</title>
        <authorList>
            <person name="Kalkreuter E."/>
            <person name="Kautsar S.A."/>
            <person name="Yang D."/>
            <person name="Bader C.D."/>
            <person name="Teijaro C.N."/>
            <person name="Fluegel L."/>
            <person name="Davis C.M."/>
            <person name="Simpson J.R."/>
            <person name="Lauterbach L."/>
            <person name="Steele A.D."/>
            <person name="Gui C."/>
            <person name="Meng S."/>
            <person name="Li G."/>
            <person name="Viehrig K."/>
            <person name="Ye F."/>
            <person name="Su P."/>
            <person name="Kiefer A.F."/>
            <person name="Nichols A."/>
            <person name="Cepeda A.J."/>
            <person name="Yan W."/>
            <person name="Fan B."/>
            <person name="Jiang Y."/>
            <person name="Adhikari A."/>
            <person name="Zheng C.-J."/>
            <person name="Schuster L."/>
            <person name="Cowan T.M."/>
            <person name="Smanski M.J."/>
            <person name="Chevrette M.G."/>
            <person name="De Carvalho L.P.S."/>
            <person name="Shen B."/>
        </authorList>
    </citation>
    <scope>NUCLEOTIDE SEQUENCE [LARGE SCALE GENOMIC DNA]</scope>
    <source>
        <strain evidence="2 3">NPDC087689</strain>
    </source>
</reference>
<gene>
    <name evidence="2" type="ORF">ACIOUF_17055</name>
</gene>
<proteinExistence type="predicted"/>
<feature type="non-terminal residue" evidence="2">
    <location>
        <position position="45"/>
    </location>
</feature>
<protein>
    <submittedName>
        <fullName evidence="2">Ribose-phosphate pyrophosphokinase-like domain-containing protein</fullName>
    </submittedName>
</protein>
<evidence type="ECO:0000259" key="1">
    <source>
        <dbReference type="Pfam" id="PF13793"/>
    </source>
</evidence>
<feature type="domain" description="Ribose-phosphate pyrophosphokinase N-terminal" evidence="1">
    <location>
        <begin position="4"/>
        <end position="45"/>
    </location>
</feature>
<name>A0ABW8DLE8_9PSED</name>
<keyword evidence="3" id="KW-1185">Reference proteome</keyword>
<dbReference type="Pfam" id="PF13793">
    <property type="entry name" value="Pribosyltran_N"/>
    <property type="match status" value="1"/>
</dbReference>
<comment type="caution">
    <text evidence="2">The sequence shown here is derived from an EMBL/GenBank/DDBJ whole genome shotgun (WGS) entry which is preliminary data.</text>
</comment>
<organism evidence="2 3">
    <name type="scientific">Pseudomonas iridis</name>
    <dbReference type="NCBI Taxonomy" id="2710587"/>
    <lineage>
        <taxon>Bacteria</taxon>
        <taxon>Pseudomonadati</taxon>
        <taxon>Pseudomonadota</taxon>
        <taxon>Gammaproteobacteria</taxon>
        <taxon>Pseudomonadales</taxon>
        <taxon>Pseudomonadaceae</taxon>
        <taxon>Pseudomonas</taxon>
    </lineage>
</organism>
<dbReference type="SUPFAM" id="SSF53271">
    <property type="entry name" value="PRTase-like"/>
    <property type="match status" value="1"/>
</dbReference>
<dbReference type="InterPro" id="IPR029099">
    <property type="entry name" value="Pribosyltran_N"/>
</dbReference>
<dbReference type="Proteomes" id="UP001617296">
    <property type="component" value="Unassembled WGS sequence"/>
</dbReference>
<sequence>MSKMMVFTGNANPDLARRVVRQLHIPLGDISVGKFSDGEITAEIN</sequence>
<dbReference type="EMBL" id="JBIUVY010000029">
    <property type="protein sequence ID" value="MFJ2288039.1"/>
    <property type="molecule type" value="Genomic_DNA"/>
</dbReference>